<dbReference type="InterPro" id="IPR051678">
    <property type="entry name" value="AGP_Transferase"/>
</dbReference>
<comment type="caution">
    <text evidence="1">The sequence shown here is derived from an EMBL/GenBank/DDBJ whole genome shotgun (WGS) entry which is preliminary data.</text>
</comment>
<dbReference type="SUPFAM" id="SSF56112">
    <property type="entry name" value="Protein kinase-like (PK-like)"/>
    <property type="match status" value="1"/>
</dbReference>
<proteinExistence type="predicted"/>
<sequence>MSEDGRQKIMRQLGEITAQLSHLRFSTISSLVEDEQPGAYKVEECLLPSFIWFRREELEELDRGPFHDERDYFDSLFTAYINHFESLDAPQHLLLGPRPETCEYNSWASYAAASDRANDFVAVGIKMDHSKNRFAFCLAGQLMKDMTPQLISGGEGFPLHHPDLHTGNIFVDDDLNVTCIIDWASASTVPSAEHLITPCVPSSALVHKQTAIAAFRQGYQSKTGVVDGETWKRADMMWRVQKMVRMHSAGDYHHFQALCALASPDGTANVLDLLHQKAQKGDNRNLLNELAEGDLDKEQLREREQSCFGTKSDATEKRAVARKLTIAYEMNPRFLADVKLWRWLENALRKDDASADS</sequence>
<organism evidence="1 2">
    <name type="scientific">Podospora didyma</name>
    <dbReference type="NCBI Taxonomy" id="330526"/>
    <lineage>
        <taxon>Eukaryota</taxon>
        <taxon>Fungi</taxon>
        <taxon>Dikarya</taxon>
        <taxon>Ascomycota</taxon>
        <taxon>Pezizomycotina</taxon>
        <taxon>Sordariomycetes</taxon>
        <taxon>Sordariomycetidae</taxon>
        <taxon>Sordariales</taxon>
        <taxon>Podosporaceae</taxon>
        <taxon>Podospora</taxon>
    </lineage>
</organism>
<evidence type="ECO:0000313" key="1">
    <source>
        <dbReference type="EMBL" id="KAK3393983.1"/>
    </source>
</evidence>
<accession>A0AAE0U7L4</accession>
<dbReference type="PANTHER" id="PTHR21310:SF15">
    <property type="entry name" value="AMINOGLYCOSIDE PHOSPHOTRANSFERASE DOMAIN-CONTAINING PROTEIN"/>
    <property type="match status" value="1"/>
</dbReference>
<name>A0AAE0U7L4_9PEZI</name>
<evidence type="ECO:0008006" key="3">
    <source>
        <dbReference type="Google" id="ProtNLM"/>
    </source>
</evidence>
<evidence type="ECO:0000313" key="2">
    <source>
        <dbReference type="Proteomes" id="UP001285441"/>
    </source>
</evidence>
<gene>
    <name evidence="1" type="ORF">B0H63DRAFT_531933</name>
</gene>
<keyword evidence="2" id="KW-1185">Reference proteome</keyword>
<dbReference type="PANTHER" id="PTHR21310">
    <property type="entry name" value="AMINOGLYCOSIDE PHOSPHOTRANSFERASE-RELATED-RELATED"/>
    <property type="match status" value="1"/>
</dbReference>
<reference evidence="1" key="2">
    <citation type="submission" date="2023-06" db="EMBL/GenBank/DDBJ databases">
        <authorList>
            <consortium name="Lawrence Berkeley National Laboratory"/>
            <person name="Haridas S."/>
            <person name="Hensen N."/>
            <person name="Bonometti L."/>
            <person name="Westerberg I."/>
            <person name="Brannstrom I.O."/>
            <person name="Guillou S."/>
            <person name="Cros-Aarteil S."/>
            <person name="Calhoun S."/>
            <person name="Kuo A."/>
            <person name="Mondo S."/>
            <person name="Pangilinan J."/>
            <person name="Riley R."/>
            <person name="LaButti K."/>
            <person name="Andreopoulos B."/>
            <person name="Lipzen A."/>
            <person name="Chen C."/>
            <person name="Yanf M."/>
            <person name="Daum C."/>
            <person name="Ng V."/>
            <person name="Clum A."/>
            <person name="Steindorff A."/>
            <person name="Ohm R."/>
            <person name="Martin F."/>
            <person name="Silar P."/>
            <person name="Natvig D."/>
            <person name="Lalanne C."/>
            <person name="Gautier V."/>
            <person name="Ament-velasquez S.L."/>
            <person name="Kruys A."/>
            <person name="Hutchinson M.I."/>
            <person name="Powell A.J."/>
            <person name="Barry K."/>
            <person name="Miller A.N."/>
            <person name="Grigoriev I.V."/>
            <person name="Debuchy R."/>
            <person name="Gladieux P."/>
            <person name="Thoren M.H."/>
            <person name="Johannesson H."/>
        </authorList>
    </citation>
    <scope>NUCLEOTIDE SEQUENCE</scope>
    <source>
        <strain evidence="1">CBS 232.78</strain>
    </source>
</reference>
<dbReference type="InterPro" id="IPR011009">
    <property type="entry name" value="Kinase-like_dom_sf"/>
</dbReference>
<dbReference type="Gene3D" id="1.10.510.10">
    <property type="entry name" value="Transferase(Phosphotransferase) domain 1"/>
    <property type="match status" value="1"/>
</dbReference>
<dbReference type="EMBL" id="JAULSW010000001">
    <property type="protein sequence ID" value="KAK3393983.1"/>
    <property type="molecule type" value="Genomic_DNA"/>
</dbReference>
<reference evidence="1" key="1">
    <citation type="journal article" date="2023" name="Mol. Phylogenet. Evol.">
        <title>Genome-scale phylogeny and comparative genomics of the fungal order Sordariales.</title>
        <authorList>
            <person name="Hensen N."/>
            <person name="Bonometti L."/>
            <person name="Westerberg I."/>
            <person name="Brannstrom I.O."/>
            <person name="Guillou S."/>
            <person name="Cros-Aarteil S."/>
            <person name="Calhoun S."/>
            <person name="Haridas S."/>
            <person name="Kuo A."/>
            <person name="Mondo S."/>
            <person name="Pangilinan J."/>
            <person name="Riley R."/>
            <person name="LaButti K."/>
            <person name="Andreopoulos B."/>
            <person name="Lipzen A."/>
            <person name="Chen C."/>
            <person name="Yan M."/>
            <person name="Daum C."/>
            <person name="Ng V."/>
            <person name="Clum A."/>
            <person name="Steindorff A."/>
            <person name="Ohm R.A."/>
            <person name="Martin F."/>
            <person name="Silar P."/>
            <person name="Natvig D.O."/>
            <person name="Lalanne C."/>
            <person name="Gautier V."/>
            <person name="Ament-Velasquez S.L."/>
            <person name="Kruys A."/>
            <person name="Hutchinson M.I."/>
            <person name="Powell A.J."/>
            <person name="Barry K."/>
            <person name="Miller A.N."/>
            <person name="Grigoriev I.V."/>
            <person name="Debuchy R."/>
            <person name="Gladieux P."/>
            <person name="Hiltunen Thoren M."/>
            <person name="Johannesson H."/>
        </authorList>
    </citation>
    <scope>NUCLEOTIDE SEQUENCE</scope>
    <source>
        <strain evidence="1">CBS 232.78</strain>
    </source>
</reference>
<protein>
    <recommendedName>
        <fullName evidence="3">Aminoglycoside phosphotransferase domain-containing protein</fullName>
    </recommendedName>
</protein>
<dbReference type="AlphaFoldDB" id="A0AAE0U7L4"/>
<dbReference type="Proteomes" id="UP001285441">
    <property type="component" value="Unassembled WGS sequence"/>
</dbReference>